<dbReference type="Pfam" id="PF12867">
    <property type="entry name" value="DinB_2"/>
    <property type="match status" value="1"/>
</dbReference>
<evidence type="ECO:0000259" key="1">
    <source>
        <dbReference type="Pfam" id="PF12867"/>
    </source>
</evidence>
<proteinExistence type="predicted"/>
<name>A0A401ZTF4_9CHLR</name>
<comment type="caution">
    <text evidence="2">The sequence shown here is derived from an EMBL/GenBank/DDBJ whole genome shotgun (WGS) entry which is preliminary data.</text>
</comment>
<gene>
    <name evidence="2" type="ORF">KDAU_73830</name>
</gene>
<dbReference type="AlphaFoldDB" id="A0A401ZTF4"/>
<evidence type="ECO:0000313" key="3">
    <source>
        <dbReference type="Proteomes" id="UP000287224"/>
    </source>
</evidence>
<keyword evidence="3" id="KW-1185">Reference proteome</keyword>
<dbReference type="EMBL" id="BIFQ01000002">
    <property type="protein sequence ID" value="GCE10054.1"/>
    <property type="molecule type" value="Genomic_DNA"/>
</dbReference>
<dbReference type="Gene3D" id="1.20.120.450">
    <property type="entry name" value="dinb family like domain"/>
    <property type="match status" value="1"/>
</dbReference>
<dbReference type="Proteomes" id="UP000287224">
    <property type="component" value="Unassembled WGS sequence"/>
</dbReference>
<dbReference type="OrthoDB" id="679284at2"/>
<reference evidence="3" key="1">
    <citation type="submission" date="2018-12" db="EMBL/GenBank/DDBJ databases">
        <title>Tengunoibacter tsumagoiensis gen. nov., sp. nov., Dictyobacter kobayashii sp. nov., D. alpinus sp. nov., and D. joshuensis sp. nov. and description of Dictyobacteraceae fam. nov. within the order Ktedonobacterales isolated from Tengu-no-mugimeshi.</title>
        <authorList>
            <person name="Wang C.M."/>
            <person name="Zheng Y."/>
            <person name="Sakai Y."/>
            <person name="Toyoda A."/>
            <person name="Minakuchi Y."/>
            <person name="Abe K."/>
            <person name="Yokota A."/>
            <person name="Yabe S."/>
        </authorList>
    </citation>
    <scope>NUCLEOTIDE SEQUENCE [LARGE SCALE GENOMIC DNA]</scope>
    <source>
        <strain evidence="3">S-27</strain>
    </source>
</reference>
<dbReference type="SUPFAM" id="SSF109854">
    <property type="entry name" value="DinB/YfiT-like putative metalloenzymes"/>
    <property type="match status" value="1"/>
</dbReference>
<protein>
    <recommendedName>
        <fullName evidence="1">DinB-like domain-containing protein</fullName>
    </recommendedName>
</protein>
<evidence type="ECO:0000313" key="2">
    <source>
        <dbReference type="EMBL" id="GCE10054.1"/>
    </source>
</evidence>
<organism evidence="2 3">
    <name type="scientific">Dictyobacter aurantiacus</name>
    <dbReference type="NCBI Taxonomy" id="1936993"/>
    <lineage>
        <taxon>Bacteria</taxon>
        <taxon>Bacillati</taxon>
        <taxon>Chloroflexota</taxon>
        <taxon>Ktedonobacteria</taxon>
        <taxon>Ktedonobacterales</taxon>
        <taxon>Dictyobacteraceae</taxon>
        <taxon>Dictyobacter</taxon>
    </lineage>
</organism>
<dbReference type="RefSeq" id="WP_126603029.1">
    <property type="nucleotide sequence ID" value="NZ_BIFQ01000002.1"/>
</dbReference>
<dbReference type="InterPro" id="IPR034660">
    <property type="entry name" value="DinB/YfiT-like"/>
</dbReference>
<accession>A0A401ZTF4</accession>
<dbReference type="InterPro" id="IPR024775">
    <property type="entry name" value="DinB-like"/>
</dbReference>
<sequence length="185" mass="21735">MPYEETIQVVQQALSEALVELEKWFEQSEESRCYHPQDGGWSIQAILEHVTLTNHYLLLIIRQGREKALRRAQRGESIHEGESDLDRLTPIGHPDAFPWIRPEHMEPTGASLEDIRTRLHAQYQECLSILAALRKGEGSLYQVRMSVQNLGKMDMYQWLYFLVLHQKRHIAQIEQVFEEWRRAVS</sequence>
<feature type="domain" description="DinB-like" evidence="1">
    <location>
        <begin position="15"/>
        <end position="173"/>
    </location>
</feature>